<dbReference type="InterPro" id="IPR036278">
    <property type="entry name" value="Sialidase_sf"/>
</dbReference>
<dbReference type="InterPro" id="IPR058667">
    <property type="entry name" value="DUF6242_C"/>
</dbReference>
<dbReference type="AlphaFoldDB" id="A0A0A2G506"/>
<dbReference type="Pfam" id="PF19755">
    <property type="entry name" value="DUF6242"/>
    <property type="match status" value="1"/>
</dbReference>
<dbReference type="SUPFAM" id="SSF50939">
    <property type="entry name" value="Sialidases"/>
    <property type="match status" value="1"/>
</dbReference>
<sequence>MVSSMSLHYKIVTKIAFCSLFLGTLLLGGCISPKEIKNPDLESVQITSLRIEDKDNPNLKNTFFSIDHREGIIYNAHLLPKDLALDSVKVVLARHSDAQVKFIIGGKQETSGSNDSLSFVNWKQGVSIQLSNSAKNMNKEYKLDIRTYSYDPQTFNWQVVSGAQIPNLTNVKKLLLKEHQDKLLLFVGNTANKTVVYASSKSNPSQWTLINTTGLEGSVKDVTITPLGVACLLTENNDFYLSSTDFTEWASANIGSSVVSILGSFVEPGEKKSTIALILRNGSTNKLHFGTLEGSSVVSGELVPEDFPIENFTSISMKVAQHPMLVLVGSHLKNGTSQKAQTWTSTSGKDWLRLPSPEGSNLGVSVHEPVLLYDETIGRMYCLFPAHFAEANPQMKVFFSDDKGVAWTEGNGTLMLPPTPFGIRSKHLVGYFATPHTLYLLGGMLQDGSIPVDIWKGTPRIYTE</sequence>
<accession>A0A0A2G506</accession>
<feature type="domain" description="DUF6242" evidence="1">
    <location>
        <begin position="48"/>
        <end position="145"/>
    </location>
</feature>
<feature type="domain" description="DUF6242" evidence="2">
    <location>
        <begin position="151"/>
        <end position="458"/>
    </location>
</feature>
<dbReference type="EMBL" id="JQZW01000012">
    <property type="protein sequence ID" value="KGN97552.1"/>
    <property type="molecule type" value="Genomic_DNA"/>
</dbReference>
<evidence type="ECO:0000259" key="2">
    <source>
        <dbReference type="Pfam" id="PF25852"/>
    </source>
</evidence>
<dbReference type="Proteomes" id="UP000030134">
    <property type="component" value="Unassembled WGS sequence"/>
</dbReference>
<protein>
    <recommendedName>
        <fullName evidence="5">Sialidase domain-containing protein</fullName>
    </recommendedName>
</protein>
<proteinExistence type="predicted"/>
<evidence type="ECO:0000313" key="3">
    <source>
        <dbReference type="EMBL" id="KGN97552.1"/>
    </source>
</evidence>
<dbReference type="STRING" id="266762.HQ36_06600"/>
<dbReference type="InterPro" id="IPR046209">
    <property type="entry name" value="DUF6242_N"/>
</dbReference>
<evidence type="ECO:0000313" key="4">
    <source>
        <dbReference type="Proteomes" id="UP000030134"/>
    </source>
</evidence>
<organism evidence="3 4">
    <name type="scientific">Porphyromonas gingivicanis</name>
    <dbReference type="NCBI Taxonomy" id="266762"/>
    <lineage>
        <taxon>Bacteria</taxon>
        <taxon>Pseudomonadati</taxon>
        <taxon>Bacteroidota</taxon>
        <taxon>Bacteroidia</taxon>
        <taxon>Bacteroidales</taxon>
        <taxon>Porphyromonadaceae</taxon>
        <taxon>Porphyromonas</taxon>
    </lineage>
</organism>
<dbReference type="Pfam" id="PF25852">
    <property type="entry name" value="DUF6242_C"/>
    <property type="match status" value="1"/>
</dbReference>
<keyword evidence="4" id="KW-1185">Reference proteome</keyword>
<comment type="caution">
    <text evidence="3">The sequence shown here is derived from an EMBL/GenBank/DDBJ whole genome shotgun (WGS) entry which is preliminary data.</text>
</comment>
<evidence type="ECO:0008006" key="5">
    <source>
        <dbReference type="Google" id="ProtNLM"/>
    </source>
</evidence>
<name>A0A0A2G506_9PORP</name>
<gene>
    <name evidence="3" type="ORF">HQ36_06600</name>
</gene>
<reference evidence="3 4" key="1">
    <citation type="submission" date="2014-08" db="EMBL/GenBank/DDBJ databases">
        <title>Porphyromonas gingivicanis strain:COT-022_OH1391 Genome sequencing.</title>
        <authorList>
            <person name="Wallis C."/>
            <person name="Deusch O."/>
            <person name="O'Flynn C."/>
            <person name="Davis I."/>
            <person name="Jospin G."/>
            <person name="Darling A.E."/>
            <person name="Coil D.A."/>
            <person name="Alexiev A."/>
            <person name="Horsfall A."/>
            <person name="Kirkwood N."/>
            <person name="Harris S."/>
            <person name="Eisen J.A."/>
        </authorList>
    </citation>
    <scope>NUCLEOTIDE SEQUENCE [LARGE SCALE GENOMIC DNA]</scope>
    <source>
        <strain evidence="4">COT-022 OH1391</strain>
    </source>
</reference>
<evidence type="ECO:0000259" key="1">
    <source>
        <dbReference type="Pfam" id="PF19755"/>
    </source>
</evidence>